<dbReference type="PIRSF" id="PIRSF001112">
    <property type="entry name" value="Epoxide_hydrolase"/>
    <property type="match status" value="1"/>
</dbReference>
<evidence type="ECO:0000313" key="4">
    <source>
        <dbReference type="EMBL" id="KAK4497881.1"/>
    </source>
</evidence>
<dbReference type="PANTHER" id="PTHR21661:SF39">
    <property type="entry name" value="HYDROLASE, PUTATIVE (AFU_ORTHOLOGUE AFUA_3G08960)-RELATED"/>
    <property type="match status" value="1"/>
</dbReference>
<dbReference type="InterPro" id="IPR010497">
    <property type="entry name" value="Epoxide_hydro_N"/>
</dbReference>
<dbReference type="Gene3D" id="3.40.50.1820">
    <property type="entry name" value="alpha/beta hydrolase"/>
    <property type="match status" value="1"/>
</dbReference>
<accession>A0ABR0E8Y5</accession>
<dbReference type="PRINTS" id="PR00412">
    <property type="entry name" value="EPOXHYDRLASE"/>
</dbReference>
<comment type="caution">
    <text evidence="4">The sequence shown here is derived from an EMBL/GenBank/DDBJ whole genome shotgun (WGS) entry which is preliminary data.</text>
</comment>
<organism evidence="4 5">
    <name type="scientific">Zasmidium cellare</name>
    <name type="common">Wine cellar mold</name>
    <name type="synonym">Racodium cellare</name>
    <dbReference type="NCBI Taxonomy" id="395010"/>
    <lineage>
        <taxon>Eukaryota</taxon>
        <taxon>Fungi</taxon>
        <taxon>Dikarya</taxon>
        <taxon>Ascomycota</taxon>
        <taxon>Pezizomycotina</taxon>
        <taxon>Dothideomycetes</taxon>
        <taxon>Dothideomycetidae</taxon>
        <taxon>Mycosphaerellales</taxon>
        <taxon>Mycosphaerellaceae</taxon>
        <taxon>Zasmidium</taxon>
    </lineage>
</organism>
<dbReference type="InterPro" id="IPR000639">
    <property type="entry name" value="Epox_hydrolase-like"/>
</dbReference>
<name>A0ABR0E8Y5_ZASCE</name>
<sequence>MADYSRIPASATLNPQPFKAHIPEEKLKLMKDLIRLSPLAPEVFENAGTDRKMGIRRSWLASAQKIWLEDFDWRKTEEYINSFPNFTVDLKDSDGNEISLHFAALFSTREDAVPISMAHGWPGSFLEGLKVMEVLRERYSPEELPYHLIVPSLPGYAFSSIPPNVDYTVPLCASLFDTLMRGLGFESYIAQGGDVGTGIAMGQAGMSEACKGFHLNNSFGDPPEGEADPERGLDEVEKKGLRRGEEFLKTGMAYAHEHGTRPGTIGLVLQSSPVAGLIWIGEKYLEWTDEDPSVEKILQVASLYWLTDTYARCIYPYRALLSPDAWKRPPKIEKPFGYSFFPLDVLPKPGKWAAQSGDLVHYVRHDTGGHFPALEKPVELLEDIDAFVKKAWSVKK</sequence>
<dbReference type="SUPFAM" id="SSF53474">
    <property type="entry name" value="alpha/beta-Hydrolases"/>
    <property type="match status" value="1"/>
</dbReference>
<proteinExistence type="inferred from homology"/>
<dbReference type="InterPro" id="IPR029058">
    <property type="entry name" value="AB_hydrolase_fold"/>
</dbReference>
<dbReference type="Pfam" id="PF06441">
    <property type="entry name" value="EHN"/>
    <property type="match status" value="1"/>
</dbReference>
<dbReference type="Proteomes" id="UP001305779">
    <property type="component" value="Unassembled WGS sequence"/>
</dbReference>
<dbReference type="InterPro" id="IPR016292">
    <property type="entry name" value="Epoxide_hydrolase"/>
</dbReference>
<comment type="similarity">
    <text evidence="1">Belongs to the peptidase S33 family.</text>
</comment>
<reference evidence="4 5" key="1">
    <citation type="journal article" date="2023" name="G3 (Bethesda)">
        <title>A chromosome-level genome assembly of Zasmidium syzygii isolated from banana leaves.</title>
        <authorList>
            <person name="van Westerhoven A.C."/>
            <person name="Mehrabi R."/>
            <person name="Talebi R."/>
            <person name="Steentjes M.B.F."/>
            <person name="Corcolon B."/>
            <person name="Chong P.A."/>
            <person name="Kema G.H.J."/>
            <person name="Seidl M.F."/>
        </authorList>
    </citation>
    <scope>NUCLEOTIDE SEQUENCE [LARGE SCALE GENOMIC DNA]</scope>
    <source>
        <strain evidence="4 5">P124</strain>
    </source>
</reference>
<gene>
    <name evidence="4" type="ORF">PRZ48_010536</name>
</gene>
<evidence type="ECO:0000256" key="2">
    <source>
        <dbReference type="ARBA" id="ARBA00022801"/>
    </source>
</evidence>
<evidence type="ECO:0000313" key="5">
    <source>
        <dbReference type="Proteomes" id="UP001305779"/>
    </source>
</evidence>
<evidence type="ECO:0000259" key="3">
    <source>
        <dbReference type="Pfam" id="PF06441"/>
    </source>
</evidence>
<dbReference type="EMBL" id="JAXOVC010000008">
    <property type="protein sequence ID" value="KAK4497881.1"/>
    <property type="molecule type" value="Genomic_DNA"/>
</dbReference>
<keyword evidence="2" id="KW-0378">Hydrolase</keyword>
<protein>
    <recommendedName>
        <fullName evidence="3">Epoxide hydrolase N-terminal domain-containing protein</fullName>
    </recommendedName>
</protein>
<keyword evidence="5" id="KW-1185">Reference proteome</keyword>
<evidence type="ECO:0000256" key="1">
    <source>
        <dbReference type="ARBA" id="ARBA00010088"/>
    </source>
</evidence>
<dbReference type="PANTHER" id="PTHR21661">
    <property type="entry name" value="EPOXIDE HYDROLASE 1-RELATED"/>
    <property type="match status" value="1"/>
</dbReference>
<feature type="domain" description="Epoxide hydrolase N-terminal" evidence="3">
    <location>
        <begin position="15"/>
        <end position="127"/>
    </location>
</feature>